<gene>
    <name evidence="1" type="ORF">RhiirA1_454056</name>
</gene>
<organism evidence="1 2">
    <name type="scientific">Rhizophagus irregularis</name>
    <dbReference type="NCBI Taxonomy" id="588596"/>
    <lineage>
        <taxon>Eukaryota</taxon>
        <taxon>Fungi</taxon>
        <taxon>Fungi incertae sedis</taxon>
        <taxon>Mucoromycota</taxon>
        <taxon>Glomeromycotina</taxon>
        <taxon>Glomeromycetes</taxon>
        <taxon>Glomerales</taxon>
        <taxon>Glomeraceae</taxon>
        <taxon>Rhizophagus</taxon>
    </lineage>
</organism>
<comment type="caution">
    <text evidence="1">The sequence shown here is derived from an EMBL/GenBank/DDBJ whole genome shotgun (WGS) entry which is preliminary data.</text>
</comment>
<proteinExistence type="predicted"/>
<dbReference type="AlphaFoldDB" id="A0A2N0S655"/>
<dbReference type="EMBL" id="LLXH01000189">
    <property type="protein sequence ID" value="PKC71029.1"/>
    <property type="molecule type" value="Genomic_DNA"/>
</dbReference>
<evidence type="ECO:0000313" key="1">
    <source>
        <dbReference type="EMBL" id="PKC71029.1"/>
    </source>
</evidence>
<reference evidence="1 2" key="1">
    <citation type="submission" date="2017-10" db="EMBL/GenBank/DDBJ databases">
        <title>Extensive intraspecific genome diversity in a model arbuscular mycorrhizal fungus.</title>
        <authorList>
            <person name="Chen E.C.H."/>
            <person name="Morin E."/>
            <person name="Baudet D."/>
            <person name="Noel J."/>
            <person name="Ndikumana S."/>
            <person name="Charron P."/>
            <person name="St-Onge C."/>
            <person name="Giorgi J."/>
            <person name="Grigoriev I.V."/>
            <person name="Roux C."/>
            <person name="Martin F.M."/>
            <person name="Corradi N."/>
        </authorList>
    </citation>
    <scope>NUCLEOTIDE SEQUENCE [LARGE SCALE GENOMIC DNA]</scope>
    <source>
        <strain evidence="1 2">A1</strain>
    </source>
</reference>
<accession>A0A2N0S655</accession>
<protein>
    <submittedName>
        <fullName evidence="1">Uncharacterized protein</fullName>
    </submittedName>
</protein>
<reference evidence="1 2" key="2">
    <citation type="submission" date="2017-10" db="EMBL/GenBank/DDBJ databases">
        <title>Genome analyses suggest a sexual origin of heterokaryosis in a supposedly ancient asexual fungus.</title>
        <authorList>
            <person name="Corradi N."/>
            <person name="Sedzielewska K."/>
            <person name="Noel J."/>
            <person name="Charron P."/>
            <person name="Farinelli L."/>
            <person name="Marton T."/>
            <person name="Kruger M."/>
            <person name="Pelin A."/>
            <person name="Brachmann A."/>
            <person name="Corradi N."/>
        </authorList>
    </citation>
    <scope>NUCLEOTIDE SEQUENCE [LARGE SCALE GENOMIC DNA]</scope>
    <source>
        <strain evidence="1 2">A1</strain>
    </source>
</reference>
<sequence length="177" mass="20636">MDKNEFNKILIDELKLLFLRIRNPSDDSLKILLKAIDPTINCVQLKEYIGICKGKFSDFRYNYKNTILKKAQCLEINFRNIALEGFEDLLDEIITENDCRQILASHLSCTHKETFEADHISLNELVIFVKKSLLIGIKSFYIPKLNVGDELKKLDHYTSSVKLQSRYLTNIIYNMNL</sequence>
<name>A0A2N0S655_9GLOM</name>
<dbReference type="VEuPathDB" id="FungiDB:FUN_017781"/>
<dbReference type="VEuPathDB" id="FungiDB:RhiirA1_454056"/>
<dbReference type="Proteomes" id="UP000232688">
    <property type="component" value="Unassembled WGS sequence"/>
</dbReference>
<dbReference type="VEuPathDB" id="FungiDB:RhiirFUN_007768"/>
<evidence type="ECO:0000313" key="2">
    <source>
        <dbReference type="Proteomes" id="UP000232688"/>
    </source>
</evidence>